<dbReference type="Pfam" id="PF02464">
    <property type="entry name" value="CinA"/>
    <property type="match status" value="1"/>
</dbReference>
<evidence type="ECO:0000313" key="2">
    <source>
        <dbReference type="EMBL" id="OXA89002.1"/>
    </source>
</evidence>
<dbReference type="RefSeq" id="WP_089050620.1">
    <property type="nucleotide sequence ID" value="NZ_FXTV01000011.1"/>
</dbReference>
<proteinExistence type="predicted"/>
<keyword evidence="3" id="KW-1185">Reference proteome</keyword>
<feature type="domain" description="CinA C-terminal" evidence="1">
    <location>
        <begin position="5"/>
        <end position="68"/>
    </location>
</feature>
<evidence type="ECO:0000259" key="1">
    <source>
        <dbReference type="Pfam" id="PF02464"/>
    </source>
</evidence>
<protein>
    <recommendedName>
        <fullName evidence="1">CinA C-terminal domain-containing protein</fullName>
    </recommendedName>
</protein>
<dbReference type="EMBL" id="MUGW01000029">
    <property type="protein sequence ID" value="OXA89002.1"/>
    <property type="molecule type" value="Genomic_DNA"/>
</dbReference>
<organism evidence="2 3">
    <name type="scientific">Flavobacterium hercynium</name>
    <dbReference type="NCBI Taxonomy" id="387094"/>
    <lineage>
        <taxon>Bacteria</taxon>
        <taxon>Pseudomonadati</taxon>
        <taxon>Bacteroidota</taxon>
        <taxon>Flavobacteriia</taxon>
        <taxon>Flavobacteriales</taxon>
        <taxon>Flavobacteriaceae</taxon>
        <taxon>Flavobacterium</taxon>
    </lineage>
</organism>
<reference evidence="2 3" key="1">
    <citation type="submission" date="2016-11" db="EMBL/GenBank/DDBJ databases">
        <title>Whole genomes of Flavobacteriaceae.</title>
        <authorList>
            <person name="Stine C."/>
            <person name="Li C."/>
            <person name="Tadesse D."/>
        </authorList>
    </citation>
    <scope>NUCLEOTIDE SEQUENCE [LARGE SCALE GENOMIC DNA]</scope>
    <source>
        <strain evidence="2 3">DSM 18292</strain>
    </source>
</reference>
<sequence length="73" mass="7847">MLKIAKITLAVTGLATPGGSETPEKPVGTIFFCIITPTKKTNHQFFFKGSPEEIVLQAIDQGSKLIIESITSL</sequence>
<dbReference type="Gene3D" id="3.90.950.20">
    <property type="entry name" value="CinA-like"/>
    <property type="match status" value="1"/>
</dbReference>
<comment type="caution">
    <text evidence="2">The sequence shown here is derived from an EMBL/GenBank/DDBJ whole genome shotgun (WGS) entry which is preliminary data.</text>
</comment>
<dbReference type="Proteomes" id="UP000198345">
    <property type="component" value="Unassembled WGS sequence"/>
</dbReference>
<name>A0A226H467_9FLAO</name>
<evidence type="ECO:0000313" key="3">
    <source>
        <dbReference type="Proteomes" id="UP000198345"/>
    </source>
</evidence>
<gene>
    <name evidence="2" type="ORF">B0A66_14785</name>
</gene>
<dbReference type="InterPro" id="IPR036653">
    <property type="entry name" value="CinA-like_C"/>
</dbReference>
<dbReference type="SUPFAM" id="SSF142433">
    <property type="entry name" value="CinA-like"/>
    <property type="match status" value="1"/>
</dbReference>
<dbReference type="OrthoDB" id="6659578at2"/>
<dbReference type="AlphaFoldDB" id="A0A226H467"/>
<dbReference type="InterPro" id="IPR008136">
    <property type="entry name" value="CinA_C"/>
</dbReference>
<accession>A0A226H467</accession>